<dbReference type="CDD" id="cd14014">
    <property type="entry name" value="STKc_PknB_like"/>
    <property type="match status" value="1"/>
</dbReference>
<name>W5W3Q9_9PSEU</name>
<evidence type="ECO:0000256" key="3">
    <source>
        <dbReference type="ARBA" id="ARBA00022679"/>
    </source>
</evidence>
<evidence type="ECO:0000256" key="9">
    <source>
        <dbReference type="SAM" id="Phobius"/>
    </source>
</evidence>
<evidence type="ECO:0000256" key="8">
    <source>
        <dbReference type="SAM" id="MobiDB-lite"/>
    </source>
</evidence>
<dbReference type="InterPro" id="IPR017441">
    <property type="entry name" value="Protein_kinase_ATP_BS"/>
</dbReference>
<feature type="compositionally biased region" description="Pro residues" evidence="8">
    <location>
        <begin position="277"/>
        <end position="286"/>
    </location>
</feature>
<feature type="transmembrane region" description="Helical" evidence="9">
    <location>
        <begin position="143"/>
        <end position="162"/>
    </location>
</feature>
<keyword evidence="6 7" id="KW-0067">ATP-binding</keyword>
<dbReference type="Gene3D" id="1.10.510.10">
    <property type="entry name" value="Transferase(Phosphotransferase) domain 1"/>
    <property type="match status" value="1"/>
</dbReference>
<dbReference type="KEGG" id="kal:KALB_2051"/>
<evidence type="ECO:0000313" key="12">
    <source>
        <dbReference type="Proteomes" id="UP000019225"/>
    </source>
</evidence>
<keyword evidence="2 11" id="KW-0723">Serine/threonine-protein kinase</keyword>
<dbReference type="PROSITE" id="PS00107">
    <property type="entry name" value="PROTEIN_KINASE_ATP"/>
    <property type="match status" value="1"/>
</dbReference>
<evidence type="ECO:0000256" key="4">
    <source>
        <dbReference type="ARBA" id="ARBA00022741"/>
    </source>
</evidence>
<dbReference type="Gene3D" id="3.30.200.20">
    <property type="entry name" value="Phosphorylase Kinase, domain 1"/>
    <property type="match status" value="1"/>
</dbReference>
<dbReference type="SUPFAM" id="SSF56112">
    <property type="entry name" value="Protein kinase-like (PK-like)"/>
    <property type="match status" value="1"/>
</dbReference>
<keyword evidence="9" id="KW-0812">Transmembrane</keyword>
<evidence type="ECO:0000256" key="7">
    <source>
        <dbReference type="PROSITE-ProRule" id="PRU10141"/>
    </source>
</evidence>
<dbReference type="HOGENOM" id="CLU_429487_0_0_11"/>
<dbReference type="Pfam" id="PF00069">
    <property type="entry name" value="Pkinase"/>
    <property type="match status" value="1"/>
</dbReference>
<evidence type="ECO:0000259" key="10">
    <source>
        <dbReference type="PROSITE" id="PS50011"/>
    </source>
</evidence>
<dbReference type="PROSITE" id="PS50011">
    <property type="entry name" value="PROTEIN_KINASE_DOM"/>
    <property type="match status" value="1"/>
</dbReference>
<dbReference type="SMART" id="SM00220">
    <property type="entry name" value="S_TKc"/>
    <property type="match status" value="1"/>
</dbReference>
<dbReference type="PANTHER" id="PTHR43289:SF6">
    <property type="entry name" value="SERINE_THREONINE-PROTEIN KINASE NEKL-3"/>
    <property type="match status" value="1"/>
</dbReference>
<dbReference type="InterPro" id="IPR011009">
    <property type="entry name" value="Kinase-like_dom_sf"/>
</dbReference>
<feature type="compositionally biased region" description="Pro residues" evidence="8">
    <location>
        <begin position="295"/>
        <end position="312"/>
    </location>
</feature>
<dbReference type="InterPro" id="IPR000719">
    <property type="entry name" value="Prot_kinase_dom"/>
</dbReference>
<dbReference type="EMBL" id="CP007155">
    <property type="protein sequence ID" value="AHH95420.1"/>
    <property type="molecule type" value="Genomic_DNA"/>
</dbReference>
<evidence type="ECO:0000256" key="6">
    <source>
        <dbReference type="ARBA" id="ARBA00022840"/>
    </source>
</evidence>
<keyword evidence="5 11" id="KW-0418">Kinase</keyword>
<dbReference type="PROSITE" id="PS00108">
    <property type="entry name" value="PROTEIN_KINASE_ST"/>
    <property type="match status" value="1"/>
</dbReference>
<evidence type="ECO:0000313" key="11">
    <source>
        <dbReference type="EMBL" id="AHH95420.1"/>
    </source>
</evidence>
<keyword evidence="4 7" id="KW-0547">Nucleotide-binding</keyword>
<feature type="compositionally biased region" description="Low complexity" evidence="8">
    <location>
        <begin position="313"/>
        <end position="330"/>
    </location>
</feature>
<dbReference type="PATRIC" id="fig|1449976.3.peg.2045"/>
<feature type="transmembrane region" description="Helical" evidence="9">
    <location>
        <begin position="183"/>
        <end position="207"/>
    </location>
</feature>
<dbReference type="GO" id="GO:0004674">
    <property type="term" value="F:protein serine/threonine kinase activity"/>
    <property type="evidence" value="ECO:0007669"/>
    <property type="project" value="UniProtKB-KW"/>
</dbReference>
<dbReference type="eggNOG" id="COG0515">
    <property type="taxonomic scope" value="Bacteria"/>
</dbReference>
<dbReference type="PANTHER" id="PTHR43289">
    <property type="entry name" value="MITOGEN-ACTIVATED PROTEIN KINASE KINASE KINASE 20-RELATED"/>
    <property type="match status" value="1"/>
</dbReference>
<dbReference type="EC" id="2.7.11.1" evidence="1"/>
<evidence type="ECO:0000256" key="2">
    <source>
        <dbReference type="ARBA" id="ARBA00022527"/>
    </source>
</evidence>
<feature type="binding site" evidence="7">
    <location>
        <position position="395"/>
    </location>
    <ligand>
        <name>ATP</name>
        <dbReference type="ChEBI" id="CHEBI:30616"/>
    </ligand>
</feature>
<reference evidence="11" key="1">
    <citation type="journal article" date="2014" name="BMC Genomics">
        <title>Complete genome sequence of producer of the glycopeptide antibiotic Aculeximycin Kutzneria albida DSM 43870T, a representative of minor genus of Pseudonocardiaceae.</title>
        <authorList>
            <person name="Rebets Y."/>
            <person name="Tokovenko B."/>
            <person name="Lushchyk I."/>
            <person name="Ruckert C."/>
            <person name="Zaburannyi N."/>
            <person name="Bechthold A."/>
            <person name="Kalinowski J."/>
            <person name="Luzhetskyy A."/>
        </authorList>
    </citation>
    <scope>NUCLEOTIDE SEQUENCE [LARGE SCALE GENOMIC DNA]</scope>
    <source>
        <strain evidence="11">DSM 43870</strain>
    </source>
</reference>
<accession>W5W3Q9</accession>
<feature type="compositionally biased region" description="Low complexity" evidence="8">
    <location>
        <begin position="230"/>
        <end position="254"/>
    </location>
</feature>
<feature type="domain" description="Protein kinase" evidence="10">
    <location>
        <begin position="366"/>
        <end position="619"/>
    </location>
</feature>
<feature type="transmembrane region" description="Helical" evidence="9">
    <location>
        <begin position="65"/>
        <end position="85"/>
    </location>
</feature>
<sequence>MDGVVALVGRLLSGLHGVFGLGICPGDWLWTTAAAGGVIALLPVVTAIVVALIRKVSGNRYTLGTIAVFIGLGVLGNFLLPFWLFGGASQVFRTLAAGGTSLGMSGVGSLTEHTCFVLPSQNQLLGGSPRVGLAITSYESAPVRWVSIAALVVVPAFVLFWITRQAKQAFRGGARWPARLYYAPFLAFALLTAELSAGVTGLLWLGFLPVSALGVLVVKAVGTPSDAVLHPAPAAAPQQSHQAHQSAHTPAAQPSQPRSQVQQHQPPPAQTQRPLAQQPPPRPNPPTRVYEQAPQPQPVRQQPPPQPRPALPPVAAASAAAPLAGLADTPGPLPWMRDKPVTPTTTANLDAPTKFDATGDSFGGRFRRIRQLGQGGFGKVWLAMDASLGRKVAIKIAHATDPDSEQRMLREARALAAVRHPHCVRVYDILEDADGLAIVMEYVEGPSLAQALHDNGLVDDVAAARLWVTMAGALGAAHEKSVLHRDLKPSNVIIDQSGTAHLIDFGLARRRGDSTLTATGMMMGTPDFLAPEVARGEQASPASDAWQLAATVSYALTGHPPRGSRDNPMAALMAAANGEPCNRLPERSVHRRLLMASLDKDPNRRPTLGRVQQQLDGWLHGAGLTHEGPVTTVVRRP</sequence>
<dbReference type="InterPro" id="IPR008271">
    <property type="entry name" value="Ser/Thr_kinase_AS"/>
</dbReference>
<dbReference type="RefSeq" id="WP_042220309.1">
    <property type="nucleotide sequence ID" value="NZ_CP007155.1"/>
</dbReference>
<protein>
    <recommendedName>
        <fullName evidence="1">non-specific serine/threonine protein kinase</fullName>
        <ecNumber evidence="1">2.7.11.1</ecNumber>
    </recommendedName>
</protein>
<feature type="compositionally biased region" description="Polar residues" evidence="8">
    <location>
        <begin position="255"/>
        <end position="264"/>
    </location>
</feature>
<evidence type="ECO:0000256" key="1">
    <source>
        <dbReference type="ARBA" id="ARBA00012513"/>
    </source>
</evidence>
<keyword evidence="9" id="KW-1133">Transmembrane helix</keyword>
<keyword evidence="3" id="KW-0808">Transferase</keyword>
<gene>
    <name evidence="11" type="ORF">KALB_2051</name>
</gene>
<evidence type="ECO:0000256" key="5">
    <source>
        <dbReference type="ARBA" id="ARBA00022777"/>
    </source>
</evidence>
<dbReference type="STRING" id="1449976.KALB_2051"/>
<dbReference type="GO" id="GO:0005524">
    <property type="term" value="F:ATP binding"/>
    <property type="evidence" value="ECO:0007669"/>
    <property type="project" value="UniProtKB-UniRule"/>
</dbReference>
<proteinExistence type="predicted"/>
<feature type="region of interest" description="Disordered" evidence="8">
    <location>
        <begin position="229"/>
        <end position="354"/>
    </location>
</feature>
<dbReference type="Proteomes" id="UP000019225">
    <property type="component" value="Chromosome"/>
</dbReference>
<keyword evidence="9" id="KW-0472">Membrane</keyword>
<dbReference type="AlphaFoldDB" id="W5W3Q9"/>
<keyword evidence="12" id="KW-1185">Reference proteome</keyword>
<feature type="transmembrane region" description="Helical" evidence="9">
    <location>
        <begin position="30"/>
        <end position="53"/>
    </location>
</feature>
<organism evidence="11 12">
    <name type="scientific">Kutzneria albida DSM 43870</name>
    <dbReference type="NCBI Taxonomy" id="1449976"/>
    <lineage>
        <taxon>Bacteria</taxon>
        <taxon>Bacillati</taxon>
        <taxon>Actinomycetota</taxon>
        <taxon>Actinomycetes</taxon>
        <taxon>Pseudonocardiales</taxon>
        <taxon>Pseudonocardiaceae</taxon>
        <taxon>Kutzneria</taxon>
    </lineage>
</organism>